<dbReference type="KEGG" id="fpf:DCC35_20265"/>
<dbReference type="EMBL" id="CP028923">
    <property type="protein sequence ID" value="QCK16901.1"/>
    <property type="molecule type" value="Genomic_DNA"/>
</dbReference>
<dbReference type="Pfam" id="PF03625">
    <property type="entry name" value="DUF302"/>
    <property type="match status" value="1"/>
</dbReference>
<dbReference type="InterPro" id="IPR035923">
    <property type="entry name" value="TT1751-like_sf"/>
</dbReference>
<dbReference type="OrthoDB" id="9791067at2"/>
<gene>
    <name evidence="2" type="ORF">DCC35_20265</name>
</gene>
<dbReference type="Proteomes" id="UP000298616">
    <property type="component" value="Chromosome"/>
</dbReference>
<dbReference type="InterPro" id="IPR016796">
    <property type="entry name" value="UCP021774"/>
</dbReference>
<proteinExistence type="predicted"/>
<dbReference type="PIRSF" id="PIRSF021774">
    <property type="entry name" value="UCP021774"/>
    <property type="match status" value="1"/>
</dbReference>
<protein>
    <recommendedName>
        <fullName evidence="1">DUF302 domain-containing protein</fullName>
    </recommendedName>
</protein>
<feature type="domain" description="DUF302" evidence="1">
    <location>
        <begin position="36"/>
        <end position="99"/>
    </location>
</feature>
<dbReference type="AlphaFoldDB" id="A0A4D7JMS0"/>
<organism evidence="2 3">
    <name type="scientific">Mangrovivirga cuniculi</name>
    <dbReference type="NCBI Taxonomy" id="2715131"/>
    <lineage>
        <taxon>Bacteria</taxon>
        <taxon>Pseudomonadati</taxon>
        <taxon>Bacteroidota</taxon>
        <taxon>Cytophagia</taxon>
        <taxon>Cytophagales</taxon>
        <taxon>Mangrovivirgaceae</taxon>
        <taxon>Mangrovivirga</taxon>
    </lineage>
</organism>
<keyword evidence="3" id="KW-1185">Reference proteome</keyword>
<dbReference type="CDD" id="cd14797">
    <property type="entry name" value="DUF302"/>
    <property type="match status" value="1"/>
</dbReference>
<name>A0A4D7JMS0_9BACT</name>
<dbReference type="SUPFAM" id="SSF103247">
    <property type="entry name" value="TT1751-like"/>
    <property type="match status" value="1"/>
</dbReference>
<dbReference type="PANTHER" id="PTHR38342">
    <property type="entry name" value="SLR5037 PROTEIN"/>
    <property type="match status" value="1"/>
</dbReference>
<dbReference type="Gene3D" id="3.30.310.70">
    <property type="entry name" value="TT1751-like domain"/>
    <property type="match status" value="1"/>
</dbReference>
<dbReference type="InterPro" id="IPR005180">
    <property type="entry name" value="DUF302"/>
</dbReference>
<reference evidence="2 3" key="1">
    <citation type="submission" date="2018-04" db="EMBL/GenBank/DDBJ databases">
        <title>Complete genome uncultured novel isolate.</title>
        <authorList>
            <person name="Merlino G."/>
        </authorList>
    </citation>
    <scope>NUCLEOTIDE SEQUENCE [LARGE SCALE GENOMIC DNA]</scope>
    <source>
        <strain evidence="3">R1DC9</strain>
    </source>
</reference>
<dbReference type="RefSeq" id="WP_137092495.1">
    <property type="nucleotide sequence ID" value="NZ_CP028923.1"/>
</dbReference>
<accession>A0A4D7JMS0</accession>
<evidence type="ECO:0000259" key="1">
    <source>
        <dbReference type="Pfam" id="PF03625"/>
    </source>
</evidence>
<sequence length="130" mass="14558">MKYYYNTTLENKDFDEVIDLVTAHLKEEGFGVLTEIDVKSTLKKKLDVDFKKYRILGACNPEFAHKALQAEDKIGVLLPCNVIVEENDNGSIEVSAVDPVTSMGAVENDKLNNIAGEVRSRLQKVIKELN</sequence>
<evidence type="ECO:0000313" key="2">
    <source>
        <dbReference type="EMBL" id="QCK16901.1"/>
    </source>
</evidence>
<evidence type="ECO:0000313" key="3">
    <source>
        <dbReference type="Proteomes" id="UP000298616"/>
    </source>
</evidence>
<dbReference type="PANTHER" id="PTHR38342:SF1">
    <property type="entry name" value="SLR5037 PROTEIN"/>
    <property type="match status" value="1"/>
</dbReference>